<keyword evidence="2" id="KW-1185">Reference proteome</keyword>
<reference evidence="2" key="1">
    <citation type="submission" date="2022-10" db="EMBL/GenBank/DDBJ databases">
        <title>Genome assembly of Pristionchus species.</title>
        <authorList>
            <person name="Yoshida K."/>
            <person name="Sommer R.J."/>
        </authorList>
    </citation>
    <scope>NUCLEOTIDE SEQUENCE [LARGE SCALE GENOMIC DNA]</scope>
    <source>
        <strain evidence="2">RS5460</strain>
    </source>
</reference>
<organism evidence="1 2">
    <name type="scientific">Pristionchus mayeri</name>
    <dbReference type="NCBI Taxonomy" id="1317129"/>
    <lineage>
        <taxon>Eukaryota</taxon>
        <taxon>Metazoa</taxon>
        <taxon>Ecdysozoa</taxon>
        <taxon>Nematoda</taxon>
        <taxon>Chromadorea</taxon>
        <taxon>Rhabditida</taxon>
        <taxon>Rhabditina</taxon>
        <taxon>Diplogasteromorpha</taxon>
        <taxon>Diplogasteroidea</taxon>
        <taxon>Neodiplogasteridae</taxon>
        <taxon>Pristionchus</taxon>
    </lineage>
</organism>
<dbReference type="EMBL" id="BTRK01000002">
    <property type="protein sequence ID" value="GMR39559.1"/>
    <property type="molecule type" value="Genomic_DNA"/>
</dbReference>
<protein>
    <submittedName>
        <fullName evidence="1">Uncharacterized protein</fullName>
    </submittedName>
</protein>
<accession>A0AAN5CE74</accession>
<feature type="non-terminal residue" evidence="1">
    <location>
        <position position="1"/>
    </location>
</feature>
<evidence type="ECO:0000313" key="1">
    <source>
        <dbReference type="EMBL" id="GMR39559.1"/>
    </source>
</evidence>
<dbReference type="AlphaFoldDB" id="A0AAN5CE74"/>
<dbReference type="Proteomes" id="UP001328107">
    <property type="component" value="Unassembled WGS sequence"/>
</dbReference>
<comment type="caution">
    <text evidence="1">The sequence shown here is derived from an EMBL/GenBank/DDBJ whole genome shotgun (WGS) entry which is preliminary data.</text>
</comment>
<name>A0AAN5CE74_9BILA</name>
<gene>
    <name evidence="1" type="ORF">PMAYCL1PPCAC_09754</name>
</gene>
<evidence type="ECO:0000313" key="2">
    <source>
        <dbReference type="Proteomes" id="UP001328107"/>
    </source>
</evidence>
<proteinExistence type="predicted"/>
<sequence>LLLLLLPGCLPSLIRLRVLHDLLHHRIQPFRDFLLRIRLLLHHHRELHQSPEVVPSGQPEDCRRGVSLRWVHRGISRSLDCRRECDRSSFSLPPSLEECPHHSTMG</sequence>